<dbReference type="EMBL" id="CP039126">
    <property type="protein sequence ID" value="QMW79975.1"/>
    <property type="molecule type" value="Genomic_DNA"/>
</dbReference>
<evidence type="ECO:0000313" key="3">
    <source>
        <dbReference type="Proteomes" id="UP000515789"/>
    </source>
</evidence>
<dbReference type="GeneID" id="75054624"/>
<keyword evidence="1" id="KW-0472">Membrane</keyword>
<gene>
    <name evidence="2" type="ORF">E5259_21620</name>
</gene>
<evidence type="ECO:0000256" key="1">
    <source>
        <dbReference type="SAM" id="Phobius"/>
    </source>
</evidence>
<evidence type="ECO:0000313" key="2">
    <source>
        <dbReference type="EMBL" id="QMW79975.1"/>
    </source>
</evidence>
<keyword evidence="1" id="KW-0812">Transmembrane</keyword>
<name>A0A7G5MZD2_9FIRM</name>
<keyword evidence="1" id="KW-1133">Transmembrane helix</keyword>
<dbReference type="Proteomes" id="UP000515789">
    <property type="component" value="Chromosome"/>
</dbReference>
<proteinExistence type="predicted"/>
<protein>
    <submittedName>
        <fullName evidence="2">Uncharacterized protein</fullName>
    </submittedName>
</protein>
<sequence>MMNWKELWMTLFGTTEWLGLNIGFWVAMAVVLLTVIVMNVVFWSMKPKADAKEPDNKMTV</sequence>
<dbReference type="RefSeq" id="WP_044912303.1">
    <property type="nucleotide sequence ID" value="NZ_AP031416.1"/>
</dbReference>
<feature type="transmembrane region" description="Helical" evidence="1">
    <location>
        <begin position="20"/>
        <end position="42"/>
    </location>
</feature>
<reference evidence="2 3" key="1">
    <citation type="submission" date="2019-04" db="EMBL/GenBank/DDBJ databases">
        <authorList>
            <person name="Schori C."/>
            <person name="Ahrens C."/>
        </authorList>
    </citation>
    <scope>NUCLEOTIDE SEQUENCE [LARGE SCALE GENOMIC DNA]</scope>
    <source>
        <strain evidence="2 3">DSM 2950</strain>
    </source>
</reference>
<dbReference type="AlphaFoldDB" id="A0A7G5MZD2"/>
<accession>A0A7G5MZD2</accession>
<organism evidence="2 3">
    <name type="scientific">Blautia producta</name>
    <dbReference type="NCBI Taxonomy" id="33035"/>
    <lineage>
        <taxon>Bacteria</taxon>
        <taxon>Bacillati</taxon>
        <taxon>Bacillota</taxon>
        <taxon>Clostridia</taxon>
        <taxon>Lachnospirales</taxon>
        <taxon>Lachnospiraceae</taxon>
        <taxon>Blautia</taxon>
    </lineage>
</organism>